<name>A0A4Z1B731_9STAP</name>
<evidence type="ECO:0000256" key="3">
    <source>
        <dbReference type="SAM" id="SignalP"/>
    </source>
</evidence>
<feature type="region of interest" description="Disordered" evidence="2">
    <location>
        <begin position="878"/>
        <end position="1116"/>
    </location>
</feature>
<dbReference type="InterPro" id="IPR055188">
    <property type="entry name" value="Choice_anch_I"/>
</dbReference>
<proteinExistence type="predicted"/>
<evidence type="ECO:0000259" key="4">
    <source>
        <dbReference type="Pfam" id="PF04650"/>
    </source>
</evidence>
<feature type="region of interest" description="Disordered" evidence="2">
    <location>
        <begin position="36"/>
        <end position="321"/>
    </location>
</feature>
<dbReference type="InterPro" id="IPR005877">
    <property type="entry name" value="YSIRK_signal_dom"/>
</dbReference>
<feature type="compositionally biased region" description="Polar residues" evidence="2">
    <location>
        <begin position="901"/>
        <end position="912"/>
    </location>
</feature>
<feature type="compositionally biased region" description="Polar residues" evidence="2">
    <location>
        <begin position="1039"/>
        <end position="1053"/>
    </location>
</feature>
<accession>A0A4Z1B731</accession>
<feature type="compositionally biased region" description="Polar residues" evidence="2">
    <location>
        <begin position="272"/>
        <end position="284"/>
    </location>
</feature>
<feature type="compositionally biased region" description="Low complexity" evidence="2">
    <location>
        <begin position="1055"/>
        <end position="1078"/>
    </location>
</feature>
<dbReference type="Pfam" id="PF22494">
    <property type="entry name" value="choice_anch_I"/>
    <property type="match status" value="1"/>
</dbReference>
<feature type="compositionally biased region" description="Polar residues" evidence="2">
    <location>
        <begin position="98"/>
        <end position="107"/>
    </location>
</feature>
<dbReference type="AlphaFoldDB" id="A0A4Z1B731"/>
<feature type="compositionally biased region" description="Acidic residues" evidence="2">
    <location>
        <begin position="955"/>
        <end position="969"/>
    </location>
</feature>
<dbReference type="PANTHER" id="PTHR46928">
    <property type="entry name" value="MESENCHYME-SPECIFIC CELL SURFACE GLYCOPROTEIN"/>
    <property type="match status" value="1"/>
</dbReference>
<feature type="compositionally biased region" description="Low complexity" evidence="2">
    <location>
        <begin position="192"/>
        <end position="202"/>
    </location>
</feature>
<feature type="compositionally biased region" description="Basic and acidic residues" evidence="2">
    <location>
        <begin position="168"/>
        <end position="181"/>
    </location>
</feature>
<dbReference type="NCBIfam" id="TIGR01168">
    <property type="entry name" value="YSIRK_signal"/>
    <property type="match status" value="1"/>
</dbReference>
<dbReference type="Pfam" id="PF04650">
    <property type="entry name" value="YSIRK_signal"/>
    <property type="match status" value="1"/>
</dbReference>
<dbReference type="NCBIfam" id="NF038117">
    <property type="entry name" value="choice_anch_I"/>
    <property type="match status" value="1"/>
</dbReference>
<dbReference type="Proteomes" id="UP000297459">
    <property type="component" value="Unassembled WGS sequence"/>
</dbReference>
<dbReference type="InterPro" id="IPR052956">
    <property type="entry name" value="Mesenchyme-surface_protein"/>
</dbReference>
<dbReference type="RefSeq" id="WP_126564703.1">
    <property type="nucleotide sequence ID" value="NZ_BMCY01000003.1"/>
</dbReference>
<feature type="compositionally biased region" description="Low complexity" evidence="2">
    <location>
        <begin position="224"/>
        <end position="236"/>
    </location>
</feature>
<dbReference type="InterPro" id="IPR011044">
    <property type="entry name" value="Quino_amine_DH_bsu"/>
</dbReference>
<keyword evidence="7" id="KW-1185">Reference proteome</keyword>
<feature type="compositionally biased region" description="Basic and acidic residues" evidence="2">
    <location>
        <begin position="1023"/>
        <end position="1038"/>
    </location>
</feature>
<sequence>MRNKQLFNKREAFSIRKYSVGAASILVGSLLFLGGGQASAAESNEVQSSENNTTEQATQEKASVESTTQSVEQPKSNEVATQETKTTEVPSTEEVKTQEAQVQSNETIHNDAQSNQASQQNNTEEVSSEASSTQESEATKEVQTQEQPSTEQATQETTKNDTVSTSIEEVKTEEAPTKEKVQSTNEAESSQDKTTQTPTQEQTTKETSKTQEQAQHESKQAPSTEATQEVATQETTKSTQPSTEKAETGHDKITQESNESSDSAVAQDKHVNMTQEGGESTQVSPADRPFQEEVKNNEVTSTEEGSVAITDVPKTEVKDLTPKEKEELYKVLQEDANSQDQQPKATLSTTPVWTSAQRTKNASKTGQDQLNITHKGRYTSGADFDKGGTEIVKYNPKNGYAYSVNGDKEALDIIDVKHPGKDGEINLVKRLYLKDNGIEAGDLTSVTVHPSGDYVAVSAPAVDKTKPGHVVFYGSNGDYLNHLTVGSLPDMVTFSKDGKYLLVANEGEPNDDYTVNPQGSVSVIDVTKGPQHLTANDVRTASFTKEHQKGIRALGPNADDAYLNIEPEYIAADDNSKYAYVTLQEVSAIAKLDIEKAQIVQVKGLPYKDHSLAQNSMDPSDKDDKKELRRVPVLGLLQPDGIDTYEYNGETYLLIANEGDSQDYDGYSEEKRVKKLKDDIKLDARYYQGFTQDELDEMVKNGLFDDEQLGRLKVTTSHAFKDKDGKFNALVSYGGRSFSILRASDLEMIYDSGNDIEQRILDLLPERFNGNYEGPDEIEVDGRSDDKGPEVENVVVGKVGAHSYAFVGLERAGGIMIYDITNPNEPYFVKYLYDPDNKDISPEGITFESTEDSPNGKPTLLASFELSGTTSAWELDDLTGDVEDNNNPGNTSGESKDDSDNTSSENEGSNTGHEVDNGEQPDNGNDTSNNENDDDASDSNNENQEGNEPSHEVDDNASENDNDDVTSDQEDNKGDETSHHEEGTSEHEENTDNETSKQEETNSNDEKPTSTQEDEETHPNTQDTEKAQNTHNEVEDKGSSQNVNHSVHTSHQQEASHNNQSATSNSHNSSVASISKSNQHADTTNHGSVVSDKANHSNTSNAKATNELPKSGQTETNTTLWSVLFGGLGLAFIRKRKSSKTEK</sequence>
<feature type="compositionally biased region" description="Polar residues" evidence="2">
    <location>
        <begin position="255"/>
        <end position="264"/>
    </location>
</feature>
<keyword evidence="1 3" id="KW-0732">Signal</keyword>
<feature type="signal peptide" evidence="3">
    <location>
        <begin position="1"/>
        <end position="40"/>
    </location>
</feature>
<feature type="compositionally biased region" description="Basic and acidic residues" evidence="2">
    <location>
        <begin position="203"/>
        <end position="219"/>
    </location>
</feature>
<protein>
    <submittedName>
        <fullName evidence="6">YSIRK-type signal peptide-containing protein</fullName>
    </submittedName>
</protein>
<feature type="compositionally biased region" description="Polar residues" evidence="2">
    <location>
        <begin position="141"/>
        <end position="167"/>
    </location>
</feature>
<organism evidence="6 7">
    <name type="scientific">Staphylococcus pragensis</name>
    <dbReference type="NCBI Taxonomy" id="1611836"/>
    <lineage>
        <taxon>Bacteria</taxon>
        <taxon>Bacillati</taxon>
        <taxon>Bacillota</taxon>
        <taxon>Bacilli</taxon>
        <taxon>Bacillales</taxon>
        <taxon>Staphylococcaceae</taxon>
        <taxon>Staphylococcus</taxon>
    </lineage>
</organism>
<evidence type="ECO:0000256" key="1">
    <source>
        <dbReference type="ARBA" id="ARBA00022729"/>
    </source>
</evidence>
<evidence type="ECO:0000259" key="5">
    <source>
        <dbReference type="Pfam" id="PF22494"/>
    </source>
</evidence>
<evidence type="ECO:0000256" key="2">
    <source>
        <dbReference type="SAM" id="MobiDB-lite"/>
    </source>
</evidence>
<feature type="compositionally biased region" description="Basic and acidic residues" evidence="2">
    <location>
        <begin position="970"/>
        <end position="1008"/>
    </location>
</feature>
<feature type="compositionally biased region" description="Low complexity" evidence="2">
    <location>
        <begin position="110"/>
        <end position="136"/>
    </location>
</feature>
<comment type="caution">
    <text evidence="6">The sequence shown here is derived from an EMBL/GenBank/DDBJ whole genome shotgun (WGS) entry which is preliminary data.</text>
</comment>
<feature type="region of interest" description="Disordered" evidence="2">
    <location>
        <begin position="335"/>
        <end position="366"/>
    </location>
</feature>
<feature type="compositionally biased region" description="Basic and acidic residues" evidence="2">
    <location>
        <begin position="244"/>
        <end position="254"/>
    </location>
</feature>
<feature type="compositionally biased region" description="Polar residues" evidence="2">
    <location>
        <begin position="40"/>
        <end position="90"/>
    </location>
</feature>
<feature type="domain" description="Choice-of-anchor I" evidence="5">
    <location>
        <begin position="386"/>
        <end position="874"/>
    </location>
</feature>
<evidence type="ECO:0000313" key="6">
    <source>
        <dbReference type="EMBL" id="TGN26996.1"/>
    </source>
</evidence>
<dbReference type="PANTHER" id="PTHR46928:SF1">
    <property type="entry name" value="MESENCHYME-SPECIFIC CELL SURFACE GLYCOPROTEIN"/>
    <property type="match status" value="1"/>
</dbReference>
<dbReference type="EMBL" id="SRPJ01000003">
    <property type="protein sequence ID" value="TGN26996.1"/>
    <property type="molecule type" value="Genomic_DNA"/>
</dbReference>
<feature type="chain" id="PRO_5021275987" evidence="3">
    <location>
        <begin position="41"/>
        <end position="1143"/>
    </location>
</feature>
<dbReference type="SUPFAM" id="SSF50969">
    <property type="entry name" value="YVTN repeat-like/Quinoprotein amine dehydrogenase"/>
    <property type="match status" value="1"/>
</dbReference>
<reference evidence="6 7" key="1">
    <citation type="submission" date="2019-04" db="EMBL/GenBank/DDBJ databases">
        <title>Genomic characterization of Staphylococcus petrasii strains.</title>
        <authorList>
            <person name="Vrbovska V."/>
            <person name="Kovarovic V."/>
            <person name="Maslanova I."/>
            <person name="Indrakova A."/>
            <person name="Petras P."/>
            <person name="Sedo O."/>
            <person name="Svec P."/>
            <person name="Fisarova L."/>
            <person name="Sedlacek I."/>
            <person name="Doskar J."/>
            <person name="Pantucek R."/>
        </authorList>
    </citation>
    <scope>NUCLEOTIDE SEQUENCE [LARGE SCALE GENOMIC DNA]</scope>
    <source>
        <strain evidence="6 7">CCM 8529</strain>
    </source>
</reference>
<gene>
    <name evidence="6" type="ORF">E2558_08450</name>
</gene>
<evidence type="ECO:0000313" key="7">
    <source>
        <dbReference type="Proteomes" id="UP000297459"/>
    </source>
</evidence>
<feature type="domain" description="YSIRK Gram-positive signal peptide" evidence="4">
    <location>
        <begin position="8"/>
        <end position="33"/>
    </location>
</feature>